<dbReference type="EMBL" id="CM045759">
    <property type="protein sequence ID" value="KAI8020310.1"/>
    <property type="molecule type" value="Genomic_DNA"/>
</dbReference>
<sequence length="68" mass="7838">MLVAEATFSVLHAGLNMETYWNNLKNSWIWEELYRARNYRPACDIKDPKQNIEWTVTEGGGGPGYSIM</sequence>
<organism evidence="1 2">
    <name type="scientific">Camellia lanceoleosa</name>
    <dbReference type="NCBI Taxonomy" id="1840588"/>
    <lineage>
        <taxon>Eukaryota</taxon>
        <taxon>Viridiplantae</taxon>
        <taxon>Streptophyta</taxon>
        <taxon>Embryophyta</taxon>
        <taxon>Tracheophyta</taxon>
        <taxon>Spermatophyta</taxon>
        <taxon>Magnoliopsida</taxon>
        <taxon>eudicotyledons</taxon>
        <taxon>Gunneridae</taxon>
        <taxon>Pentapetalae</taxon>
        <taxon>asterids</taxon>
        <taxon>Ericales</taxon>
        <taxon>Theaceae</taxon>
        <taxon>Camellia</taxon>
    </lineage>
</organism>
<gene>
    <name evidence="1" type="ORF">LOK49_LG04G03007</name>
</gene>
<evidence type="ECO:0000313" key="2">
    <source>
        <dbReference type="Proteomes" id="UP001060215"/>
    </source>
</evidence>
<comment type="caution">
    <text evidence="1">The sequence shown here is derived from an EMBL/GenBank/DDBJ whole genome shotgun (WGS) entry which is preliminary data.</text>
</comment>
<name>A0ACC0I675_9ERIC</name>
<reference evidence="1 2" key="1">
    <citation type="journal article" date="2022" name="Plant J.">
        <title>Chromosome-level genome of Camellia lanceoleosa provides a valuable resource for understanding genome evolution and self-incompatibility.</title>
        <authorList>
            <person name="Gong W."/>
            <person name="Xiao S."/>
            <person name="Wang L."/>
            <person name="Liao Z."/>
            <person name="Chang Y."/>
            <person name="Mo W."/>
            <person name="Hu G."/>
            <person name="Li W."/>
            <person name="Zhao G."/>
            <person name="Zhu H."/>
            <person name="Hu X."/>
            <person name="Ji K."/>
            <person name="Xiang X."/>
            <person name="Song Q."/>
            <person name="Yuan D."/>
            <person name="Jin S."/>
            <person name="Zhang L."/>
        </authorList>
    </citation>
    <scope>NUCLEOTIDE SEQUENCE [LARGE SCALE GENOMIC DNA]</scope>
    <source>
        <tissue evidence="1">Fresh and healthy young leaves</tissue>
    </source>
</reference>
<accession>A0ACC0I675</accession>
<protein>
    <submittedName>
        <fullName evidence="1">Uncharacterized protein</fullName>
    </submittedName>
</protein>
<proteinExistence type="predicted"/>
<evidence type="ECO:0000313" key="1">
    <source>
        <dbReference type="EMBL" id="KAI8020310.1"/>
    </source>
</evidence>
<dbReference type="Proteomes" id="UP001060215">
    <property type="component" value="Chromosome 2"/>
</dbReference>
<keyword evidence="2" id="KW-1185">Reference proteome</keyword>